<protein>
    <submittedName>
        <fullName evidence="1">Uncharacterized protein</fullName>
    </submittedName>
</protein>
<reference evidence="1" key="1">
    <citation type="submission" date="2014-09" db="EMBL/GenBank/DDBJ databases">
        <authorList>
            <person name="Magalhaes I.L.F."/>
            <person name="Oliveira U."/>
            <person name="Santos F.R."/>
            <person name="Vidigal T.H.D.A."/>
            <person name="Brescovit A.D."/>
            <person name="Santos A.J."/>
        </authorList>
    </citation>
    <scope>NUCLEOTIDE SEQUENCE</scope>
    <source>
        <tissue evidence="1">Shoot tissue taken approximately 20 cm above the soil surface</tissue>
    </source>
</reference>
<dbReference type="AlphaFoldDB" id="A0A0A9G7D1"/>
<reference evidence="1" key="2">
    <citation type="journal article" date="2015" name="Data Brief">
        <title>Shoot transcriptome of the giant reed, Arundo donax.</title>
        <authorList>
            <person name="Barrero R.A."/>
            <person name="Guerrero F.D."/>
            <person name="Moolhuijzen P."/>
            <person name="Goolsby J.A."/>
            <person name="Tidwell J."/>
            <person name="Bellgard S.E."/>
            <person name="Bellgard M.I."/>
        </authorList>
    </citation>
    <scope>NUCLEOTIDE SEQUENCE</scope>
    <source>
        <tissue evidence="1">Shoot tissue taken approximately 20 cm above the soil surface</tissue>
    </source>
</reference>
<accession>A0A0A9G7D1</accession>
<proteinExistence type="predicted"/>
<name>A0A0A9G7D1_ARUDO</name>
<dbReference type="EMBL" id="GBRH01179445">
    <property type="protein sequence ID" value="JAE18451.1"/>
    <property type="molecule type" value="Transcribed_RNA"/>
</dbReference>
<sequence>MLSSSIRSAGRFFKNQLWFRISGIVIRSAGSPTKILEIRCLHSGDMFTLSGIEYWTFKIR</sequence>
<evidence type="ECO:0000313" key="1">
    <source>
        <dbReference type="EMBL" id="JAE18451.1"/>
    </source>
</evidence>
<organism evidence="1">
    <name type="scientific">Arundo donax</name>
    <name type="common">Giant reed</name>
    <name type="synonym">Donax arundinaceus</name>
    <dbReference type="NCBI Taxonomy" id="35708"/>
    <lineage>
        <taxon>Eukaryota</taxon>
        <taxon>Viridiplantae</taxon>
        <taxon>Streptophyta</taxon>
        <taxon>Embryophyta</taxon>
        <taxon>Tracheophyta</taxon>
        <taxon>Spermatophyta</taxon>
        <taxon>Magnoliopsida</taxon>
        <taxon>Liliopsida</taxon>
        <taxon>Poales</taxon>
        <taxon>Poaceae</taxon>
        <taxon>PACMAD clade</taxon>
        <taxon>Arundinoideae</taxon>
        <taxon>Arundineae</taxon>
        <taxon>Arundo</taxon>
    </lineage>
</organism>